<feature type="domain" description="MATH" evidence="4">
    <location>
        <begin position="328"/>
        <end position="454"/>
    </location>
</feature>
<dbReference type="FunFam" id="2.60.210.10:FF:000023">
    <property type="entry name" value="Predicted protein"/>
    <property type="match status" value="2"/>
</dbReference>
<dbReference type="PANTHER" id="PTHR46162:SF31">
    <property type="entry name" value="MATH DOMAIN-CONTAINING PROTEIN"/>
    <property type="match status" value="1"/>
</dbReference>
<proteinExistence type="predicted"/>
<dbReference type="InterPro" id="IPR008974">
    <property type="entry name" value="TRAF-like"/>
</dbReference>
<dbReference type="Pfam" id="PF13041">
    <property type="entry name" value="PPR_2"/>
    <property type="match status" value="1"/>
</dbReference>
<dbReference type="PANTHER" id="PTHR46162">
    <property type="entry name" value="TRAF-LIKE FAMILY PROTEIN"/>
    <property type="match status" value="1"/>
</dbReference>
<dbReference type="NCBIfam" id="TIGR00756">
    <property type="entry name" value="PPR"/>
    <property type="match status" value="1"/>
</dbReference>
<keyword evidence="3" id="KW-0472">Membrane</keyword>
<dbReference type="Gramene" id="A03p42050.2_BraZ1">
    <property type="protein sequence ID" value="A03p42050.2_BraZ1.CDS"/>
    <property type="gene ID" value="A03g42050.2_BraZ1"/>
</dbReference>
<dbReference type="Pfam" id="PF22486">
    <property type="entry name" value="MATH_2"/>
    <property type="match status" value="6"/>
</dbReference>
<accession>A0A8D9LQB5</accession>
<feature type="transmembrane region" description="Helical" evidence="3">
    <location>
        <begin position="101"/>
        <end position="121"/>
    </location>
</feature>
<feature type="transmembrane region" description="Helical" evidence="3">
    <location>
        <begin position="62"/>
        <end position="80"/>
    </location>
</feature>
<dbReference type="Proteomes" id="UP000694005">
    <property type="component" value="Chromosome A03"/>
</dbReference>
<dbReference type="EMBL" id="LS974619">
    <property type="protein sequence ID" value="CAG7882862.1"/>
    <property type="molecule type" value="Genomic_DNA"/>
</dbReference>
<keyword evidence="3" id="KW-0812">Transmembrane</keyword>
<dbReference type="Gene3D" id="1.25.40.10">
    <property type="entry name" value="Tetratricopeptide repeat domain"/>
    <property type="match status" value="1"/>
</dbReference>
<gene>
    <name evidence="5" type="ORF">BRAPAZ1V2_A03P42050.2</name>
</gene>
<evidence type="ECO:0000256" key="2">
    <source>
        <dbReference type="PROSITE-ProRule" id="PRU00708"/>
    </source>
</evidence>
<protein>
    <recommendedName>
        <fullName evidence="4">MATH domain-containing protein</fullName>
    </recommendedName>
</protein>
<organism evidence="5 6">
    <name type="scientific">Brassica campestris</name>
    <name type="common">Field mustard</name>
    <dbReference type="NCBI Taxonomy" id="3711"/>
    <lineage>
        <taxon>Eukaryota</taxon>
        <taxon>Viridiplantae</taxon>
        <taxon>Streptophyta</taxon>
        <taxon>Embryophyta</taxon>
        <taxon>Tracheophyta</taxon>
        <taxon>Spermatophyta</taxon>
        <taxon>Magnoliopsida</taxon>
        <taxon>eudicotyledons</taxon>
        <taxon>Gunneridae</taxon>
        <taxon>Pentapetalae</taxon>
        <taxon>rosids</taxon>
        <taxon>malvids</taxon>
        <taxon>Brassicales</taxon>
        <taxon>Brassicaceae</taxon>
        <taxon>Brassiceae</taxon>
        <taxon>Brassica</taxon>
    </lineage>
</organism>
<dbReference type="SUPFAM" id="SSF49599">
    <property type="entry name" value="TRAF domain-like"/>
    <property type="match status" value="6"/>
</dbReference>
<feature type="domain" description="MATH" evidence="4">
    <location>
        <begin position="588"/>
        <end position="710"/>
    </location>
</feature>
<dbReference type="InterPro" id="IPR002885">
    <property type="entry name" value="PPR_rpt"/>
</dbReference>
<evidence type="ECO:0000313" key="6">
    <source>
        <dbReference type="Proteomes" id="UP000694005"/>
    </source>
</evidence>
<dbReference type="CDD" id="cd00121">
    <property type="entry name" value="MATH"/>
    <property type="match status" value="6"/>
</dbReference>
<dbReference type="AlphaFoldDB" id="A0A8D9LQB5"/>
<name>A0A8D9LQB5_BRACM</name>
<keyword evidence="3" id="KW-1133">Transmembrane helix</keyword>
<keyword evidence="1" id="KW-0677">Repeat</keyword>
<dbReference type="Gene3D" id="2.60.210.10">
    <property type="entry name" value="Apoptosis, Tumor Necrosis Factor Receptor Associated Protein 2, Chain A"/>
    <property type="match status" value="6"/>
</dbReference>
<dbReference type="PROSITE" id="PS50144">
    <property type="entry name" value="MATH"/>
    <property type="match status" value="5"/>
</dbReference>
<feature type="domain" description="MATH" evidence="4">
    <location>
        <begin position="978"/>
        <end position="1113"/>
    </location>
</feature>
<dbReference type="SMART" id="SM00061">
    <property type="entry name" value="MATH"/>
    <property type="match status" value="5"/>
</dbReference>
<evidence type="ECO:0000313" key="5">
    <source>
        <dbReference type="EMBL" id="CAG7882862.1"/>
    </source>
</evidence>
<dbReference type="InterPro" id="IPR011990">
    <property type="entry name" value="TPR-like_helical_dom_sf"/>
</dbReference>
<feature type="transmembrane region" description="Helical" evidence="3">
    <location>
        <begin position="448"/>
        <end position="467"/>
    </location>
</feature>
<sequence length="1270" mass="146172">MDQKAKKESHTSKKNLYGPSDSTIINSTIKSFFTYDDKISSIFSKALQLFTTMYKPVQLEYWSNYVISFYIIQVSLVPVLRTSILHSQSSCKMTSRYRNTISIVSLLFCLFITSASARSFIRQYTDDFNTNLQPGPNPNLGEANYEDKYQEISSRDYKVSASNAVKGLRDRPPSSYTLKMESFNTLLKSNYAERYESRPFAVGGYNWTLVVYPNGNKKDSGSGYLSLYVAIDNSTLVGAQQEVLADLRFYVFNNNERKYFTIQDTTVRRFNVFKTMWGFSQVLPVDTFKNPKNGYLYDGDHCEFGVDVIIPSIAENSELFSATEKFFNPTSTWTIRGFSTLLKDSYLSDVFSIGGRNWNIQVYPNGRGSGEGKFMSMFLNLNEKEKLRPYEKVYVRAKLRVLNQRKLNNVQRQLNSWYNRAVASWGFNQFISFDDLRDSSKVSCSNRMLFNFYFFGWILLYRSLIVYPNGYRQDSGSGFISLYVAIDNSTLVEAHQEVFADLRFYVFKNNERKYFTIQDRKNMQCYAWRYNIFKTMWGFSQVLPLATFRDPSNGYLYDEDHCEFGVDVTIHSPFQSSELFSVARNFDKSRFTWTIRSFSALVGDTYFSDTFSVGGRNWNIQVNPSGRATREGRALSMYLLLNANEKVRPYEKIYVRTKLRVVNQLIFSFFLGNHRKAKTSAYETRVRHRSLLLSLISIIPKRVIDLEREIRSGTVHVYNNKESFVITPNIFTCNLLVKALCKKNDVESAYKVLDEIPEMGLVPNLTERGKESRVNRVEIIFFVSVLSFSLSSATSPEHRISADFNRPLTPRSDLRRFLPTPHSTPIRSLVSPSFHFLRSMAPAVGTVRGWILFSFLFHCHLLSPASQSIALSIYRQVLLVSVLCSLHSQSSCKMTSHYRNTISIVSLLCCLYITSASARSSIRQYTDDFNTNLQQENGAGPNPNVGEVNYVDKLQEISSRDYKVSASNAVKGLRDRPPSSYTLKMESFNTLLKSNYAERYESRPFAVGGYNWTLVVYPNGNKKDSGSEYLSLYVAIDNSTLVAAHQEVLADLRFYIFNNNERKYFTIQDTTVWRFNVFKTMWGFSQVLPVDTFKDPKNGYLYDGDHCEFGVDVIIPSIAENSELFSATEKFYNPTFTWTIRGFSTLLKDMYSSDVFTIGGRSWNIQVYPNGRGEGEGKFLSMFLKLNGEEKLRPYEKVYVRAKLRVLNQSKLNNVQNQLDSWFSRAVPSWGFRKLISFDDLRDSSKGFLVNDMLMVQVEMEAVSSTKYFP</sequence>
<evidence type="ECO:0000259" key="4">
    <source>
        <dbReference type="PROSITE" id="PS50144"/>
    </source>
</evidence>
<dbReference type="FunFam" id="2.60.210.10:FF:000013">
    <property type="entry name" value="TRAF-like family protein"/>
    <property type="match status" value="1"/>
</dbReference>
<evidence type="ECO:0000256" key="3">
    <source>
        <dbReference type="SAM" id="Phobius"/>
    </source>
</evidence>
<feature type="domain" description="MATH" evidence="4">
    <location>
        <begin position="1133"/>
        <end position="1260"/>
    </location>
</feature>
<dbReference type="PROSITE" id="PS51375">
    <property type="entry name" value="PPR"/>
    <property type="match status" value="1"/>
</dbReference>
<evidence type="ECO:0000256" key="1">
    <source>
        <dbReference type="ARBA" id="ARBA00022737"/>
    </source>
</evidence>
<feature type="repeat" description="PPR" evidence="2">
    <location>
        <begin position="729"/>
        <end position="763"/>
    </location>
</feature>
<dbReference type="InterPro" id="IPR002083">
    <property type="entry name" value="MATH/TRAF_dom"/>
</dbReference>
<feature type="domain" description="MATH" evidence="4">
    <location>
        <begin position="173"/>
        <end position="308"/>
    </location>
</feature>
<reference evidence="5 6" key="1">
    <citation type="submission" date="2021-07" db="EMBL/GenBank/DDBJ databases">
        <authorList>
            <consortium name="Genoscope - CEA"/>
            <person name="William W."/>
        </authorList>
    </citation>
    <scope>NUCLEOTIDE SEQUENCE [LARGE SCALE GENOMIC DNA]</scope>
</reference>